<accession>A0A9P1N8A0</accession>
<keyword evidence="1" id="KW-0732">Signal</keyword>
<keyword evidence="3" id="KW-1185">Reference proteome</keyword>
<feature type="signal peptide" evidence="1">
    <location>
        <begin position="1"/>
        <end position="17"/>
    </location>
</feature>
<protein>
    <submittedName>
        <fullName evidence="2">Uncharacterized protein</fullName>
    </submittedName>
</protein>
<evidence type="ECO:0000256" key="1">
    <source>
        <dbReference type="SAM" id="SignalP"/>
    </source>
</evidence>
<dbReference type="EMBL" id="CANHGI010000006">
    <property type="protein sequence ID" value="CAI5454811.1"/>
    <property type="molecule type" value="Genomic_DNA"/>
</dbReference>
<name>A0A9P1N8A0_9PELO</name>
<evidence type="ECO:0000313" key="2">
    <source>
        <dbReference type="EMBL" id="CAI5454811.1"/>
    </source>
</evidence>
<proteinExistence type="predicted"/>
<dbReference type="AlphaFoldDB" id="A0A9P1N8A0"/>
<dbReference type="Proteomes" id="UP001152747">
    <property type="component" value="Unassembled WGS sequence"/>
</dbReference>
<sequence length="101" mass="11670">MNSIFYLLVLFSVVTRSIILKHSNNSTLSHYCRVHSEVHSHEGVINVREVKSYNSKDNCYQLNKTFSSKGLFFTCSTNQCGKQHFLEIPCKEYDNSKCLKT</sequence>
<organism evidence="2 3">
    <name type="scientific">Caenorhabditis angaria</name>
    <dbReference type="NCBI Taxonomy" id="860376"/>
    <lineage>
        <taxon>Eukaryota</taxon>
        <taxon>Metazoa</taxon>
        <taxon>Ecdysozoa</taxon>
        <taxon>Nematoda</taxon>
        <taxon>Chromadorea</taxon>
        <taxon>Rhabditida</taxon>
        <taxon>Rhabditina</taxon>
        <taxon>Rhabditomorpha</taxon>
        <taxon>Rhabditoidea</taxon>
        <taxon>Rhabditidae</taxon>
        <taxon>Peloderinae</taxon>
        <taxon>Caenorhabditis</taxon>
    </lineage>
</organism>
<evidence type="ECO:0000313" key="3">
    <source>
        <dbReference type="Proteomes" id="UP001152747"/>
    </source>
</evidence>
<comment type="caution">
    <text evidence="2">The sequence shown here is derived from an EMBL/GenBank/DDBJ whole genome shotgun (WGS) entry which is preliminary data.</text>
</comment>
<feature type="chain" id="PRO_5040484118" evidence="1">
    <location>
        <begin position="18"/>
        <end position="101"/>
    </location>
</feature>
<gene>
    <name evidence="2" type="ORF">CAMP_LOCUS17448</name>
</gene>
<reference evidence="2" key="1">
    <citation type="submission" date="2022-11" db="EMBL/GenBank/DDBJ databases">
        <authorList>
            <person name="Kikuchi T."/>
        </authorList>
    </citation>
    <scope>NUCLEOTIDE SEQUENCE</scope>
    <source>
        <strain evidence="2">PS1010</strain>
    </source>
</reference>